<sequence>MLNLVDTWLPWLGDLLELGGPILSLILLIAFVMWSLLFERLYFLSWELPKHLGVVVALWQQRDDKTSWYAQQFRENLQWEVRQGLRRHFPLISTLIKVCPLLGLLGTVLGMLEVFDALAATGSNNARSMAAGISKATVTTLAGMVVSIFGLLGNLVAEGRANAAGDRLAAFFSQTQDD</sequence>
<keyword evidence="4 7" id="KW-1133">Transmembrane helix</keyword>
<dbReference type="RefSeq" id="WP_135440739.1">
    <property type="nucleotide sequence ID" value="NZ_SRLE01000001.1"/>
</dbReference>
<dbReference type="PANTHER" id="PTHR30625:SF18">
    <property type="entry name" value="TONB2 ENERGY TRANSDUCTION SYSTEM INNER MEMBRANE COMPONENT EXBB"/>
    <property type="match status" value="1"/>
</dbReference>
<keyword evidence="3 7" id="KW-0812">Transmembrane</keyword>
<feature type="transmembrane region" description="Helical" evidence="7">
    <location>
        <begin position="132"/>
        <end position="157"/>
    </location>
</feature>
<evidence type="ECO:0000256" key="7">
    <source>
        <dbReference type="SAM" id="Phobius"/>
    </source>
</evidence>
<comment type="caution">
    <text evidence="9">The sequence shown here is derived from an EMBL/GenBank/DDBJ whole genome shotgun (WGS) entry which is preliminary data.</text>
</comment>
<reference evidence="9 10" key="1">
    <citation type="submission" date="2019-04" db="EMBL/GenBank/DDBJ databases">
        <title>Taxonomy of novel Haliea sp. from mangrove soil of West Coast of India.</title>
        <authorList>
            <person name="Verma A."/>
            <person name="Kumar P."/>
            <person name="Krishnamurthi S."/>
        </authorList>
    </citation>
    <scope>NUCLEOTIDE SEQUENCE [LARGE SCALE GENOMIC DNA]</scope>
    <source>
        <strain evidence="9 10">SAOS-164</strain>
    </source>
</reference>
<dbReference type="AlphaFoldDB" id="A0A4Z0M8X0"/>
<evidence type="ECO:0000259" key="8">
    <source>
        <dbReference type="Pfam" id="PF01618"/>
    </source>
</evidence>
<accession>A0A4Z0M8X0</accession>
<feature type="domain" description="MotA/TolQ/ExbB proton channel" evidence="8">
    <location>
        <begin position="72"/>
        <end position="153"/>
    </location>
</feature>
<keyword evidence="10" id="KW-1185">Reference proteome</keyword>
<proteinExistence type="inferred from homology"/>
<feature type="transmembrane region" description="Helical" evidence="7">
    <location>
        <begin position="20"/>
        <end position="38"/>
    </location>
</feature>
<organism evidence="9 10">
    <name type="scientific">Mangrovimicrobium sediminis</name>
    <dbReference type="NCBI Taxonomy" id="2562682"/>
    <lineage>
        <taxon>Bacteria</taxon>
        <taxon>Pseudomonadati</taxon>
        <taxon>Pseudomonadota</taxon>
        <taxon>Gammaproteobacteria</taxon>
        <taxon>Cellvibrionales</taxon>
        <taxon>Halieaceae</taxon>
        <taxon>Mangrovimicrobium</taxon>
    </lineage>
</organism>
<dbReference type="InterPro" id="IPR002898">
    <property type="entry name" value="MotA_ExbB_proton_chnl"/>
</dbReference>
<dbReference type="GO" id="GO:0017038">
    <property type="term" value="P:protein import"/>
    <property type="evidence" value="ECO:0007669"/>
    <property type="project" value="TreeGrafter"/>
</dbReference>
<dbReference type="GO" id="GO:0005886">
    <property type="term" value="C:plasma membrane"/>
    <property type="evidence" value="ECO:0007669"/>
    <property type="project" value="UniProtKB-SubCell"/>
</dbReference>
<keyword evidence="5 7" id="KW-0472">Membrane</keyword>
<comment type="subcellular location">
    <subcellularLocation>
        <location evidence="1">Cell membrane</location>
        <topology evidence="1">Multi-pass membrane protein</topology>
    </subcellularLocation>
    <subcellularLocation>
        <location evidence="6">Membrane</location>
        <topology evidence="6">Multi-pass membrane protein</topology>
    </subcellularLocation>
</comment>
<dbReference type="PANTHER" id="PTHR30625">
    <property type="entry name" value="PROTEIN TOLQ"/>
    <property type="match status" value="1"/>
</dbReference>
<evidence type="ECO:0000256" key="4">
    <source>
        <dbReference type="ARBA" id="ARBA00022989"/>
    </source>
</evidence>
<dbReference type="EMBL" id="SRLE01000001">
    <property type="protein sequence ID" value="TGD76162.1"/>
    <property type="molecule type" value="Genomic_DNA"/>
</dbReference>
<dbReference type="Proteomes" id="UP000298050">
    <property type="component" value="Unassembled WGS sequence"/>
</dbReference>
<protein>
    <submittedName>
        <fullName evidence="9">MotA/TolQ/ExbB proton channel family protein</fullName>
    </submittedName>
</protein>
<dbReference type="OrthoDB" id="6385958at2"/>
<dbReference type="InterPro" id="IPR050790">
    <property type="entry name" value="ExbB/TolQ_transport"/>
</dbReference>
<dbReference type="Pfam" id="PF01618">
    <property type="entry name" value="MotA_ExbB"/>
    <property type="match status" value="1"/>
</dbReference>
<evidence type="ECO:0000256" key="5">
    <source>
        <dbReference type="ARBA" id="ARBA00023136"/>
    </source>
</evidence>
<feature type="transmembrane region" description="Helical" evidence="7">
    <location>
        <begin position="89"/>
        <end position="112"/>
    </location>
</feature>
<evidence type="ECO:0000256" key="6">
    <source>
        <dbReference type="RuleBase" id="RU004057"/>
    </source>
</evidence>
<evidence type="ECO:0000313" key="9">
    <source>
        <dbReference type="EMBL" id="TGD76162.1"/>
    </source>
</evidence>
<keyword evidence="2" id="KW-1003">Cell membrane</keyword>
<keyword evidence="6" id="KW-0653">Protein transport</keyword>
<evidence type="ECO:0000256" key="2">
    <source>
        <dbReference type="ARBA" id="ARBA00022475"/>
    </source>
</evidence>
<name>A0A4Z0M8X0_9GAMM</name>
<evidence type="ECO:0000256" key="3">
    <source>
        <dbReference type="ARBA" id="ARBA00022692"/>
    </source>
</evidence>
<evidence type="ECO:0000256" key="1">
    <source>
        <dbReference type="ARBA" id="ARBA00004651"/>
    </source>
</evidence>
<gene>
    <name evidence="9" type="ORF">E4634_01035</name>
</gene>
<evidence type="ECO:0000313" key="10">
    <source>
        <dbReference type="Proteomes" id="UP000298050"/>
    </source>
</evidence>
<keyword evidence="6" id="KW-0813">Transport</keyword>
<comment type="similarity">
    <text evidence="6">Belongs to the exbB/tolQ family.</text>
</comment>